<evidence type="ECO:0000313" key="14">
    <source>
        <dbReference type="Proteomes" id="UP000292052"/>
    </source>
</evidence>
<feature type="non-terminal residue" evidence="13">
    <location>
        <position position="1009"/>
    </location>
</feature>
<dbReference type="InterPro" id="IPR009030">
    <property type="entry name" value="Growth_fac_rcpt_cys_sf"/>
</dbReference>
<dbReference type="FunFam" id="2.10.25.10:FF:000037">
    <property type="entry name" value="Signal peptide, CUB domain and EGF-like domain-containing 2"/>
    <property type="match status" value="1"/>
</dbReference>
<dbReference type="Gene3D" id="2.10.25.10">
    <property type="entry name" value="Laminin"/>
    <property type="match status" value="14"/>
</dbReference>
<evidence type="ECO:0000256" key="4">
    <source>
        <dbReference type="ARBA" id="ARBA00022530"/>
    </source>
</evidence>
<reference evidence="13 14" key="1">
    <citation type="submission" date="2017-03" db="EMBL/GenBank/DDBJ databases">
        <title>Genome of the blue death feigning beetle - Asbolus verrucosus.</title>
        <authorList>
            <person name="Rider S.D."/>
        </authorList>
    </citation>
    <scope>NUCLEOTIDE SEQUENCE [LARGE SCALE GENOMIC DNA]</scope>
    <source>
        <strain evidence="13">Butters</strain>
        <tissue evidence="13">Head and leg muscle</tissue>
    </source>
</reference>
<dbReference type="PROSITE" id="PS01187">
    <property type="entry name" value="EGF_CA"/>
    <property type="match status" value="5"/>
</dbReference>
<comment type="subcellular location">
    <subcellularLocation>
        <location evidence="1">Secreted</location>
        <location evidence="1">Extracellular space</location>
        <location evidence="1">Extracellular matrix</location>
    </subcellularLocation>
</comment>
<dbReference type="FunFam" id="2.10.25.10:FF:000005">
    <property type="entry name" value="Fibrillin 2"/>
    <property type="match status" value="2"/>
</dbReference>
<evidence type="ECO:0000256" key="8">
    <source>
        <dbReference type="ARBA" id="ARBA00022837"/>
    </source>
</evidence>
<keyword evidence="4" id="KW-0272">Extracellular matrix</keyword>
<dbReference type="GO" id="GO:0071944">
    <property type="term" value="C:cell periphery"/>
    <property type="evidence" value="ECO:0007669"/>
    <property type="project" value="UniProtKB-ARBA"/>
</dbReference>
<evidence type="ECO:0000256" key="5">
    <source>
        <dbReference type="ARBA" id="ARBA00022536"/>
    </source>
</evidence>
<feature type="domain" description="EGF-like" evidence="12">
    <location>
        <begin position="666"/>
        <end position="708"/>
    </location>
</feature>
<sequence length="1009" mass="112474">IILTTNGLNFVTLKYCCGLGTNYANKGLKCDSFQPPIAGVRKEDETSCIHSIEVCCKNQNQELQCSKGIDDAKNGKSCNTDAGFKKDCCDACQIGRETGKTQQTCQDSLGFGPPYDKAFTDCCNDIIRSSTTPGTTTTTTQKIVPLEANKSNVTNNSYSPLPPLENVCDIGDVCAQICIPTEDSYKCACNKGYTLMGDGVSCKPDKRALRKGDRCSINNPCDHDCIDTGVAIKCSCREGYELAKDKRSCKDIDECTLGIHECDQNEECINEEGTYFCDDPNFQPEIDLNAEDLDVKCPPGYKFNYEKLVCDDIDECEFDIICARPKTCINTIGSFKCEGEEAPQCPPGFHYKAATETCADIDECVTGENDCNKESQICLNTKGNYTCIDKVSKKTCPAGFKKNPFTQNCDDINECEENEEICGPNEQCVNELGGHNCVPKSDNDIDECYEDNQACDSNQDCYNSPGSYVCNCKSGFMKDYQTGACVDINECQIGSHDCTVAQRCDNTIGSYLCARITGCGTGYTLNYASGLCEDDDECALGTHTCSSLGSTFKCRNTLGSYRCDQIRFLPKFIPKSSTRPTALTPHVVPTSFTTQNYPILSGPLKKCLPGYVMSERGTCEDIDECQTNPCRRGQKCHNFNGHYQCISAVQCKIGYELDESGESCIDINECTRGTHKCKATQICKNGRGFYTCECPPGHHINPTTQLCEDIDECKYYRPCAMNADCINTIGSYKCHCKEGFRGQGNFCEDIDECKENAKLCEHSCVNIWGSYRCACKLGFTLNYDNRTCTDVDECDKFRDKRLCIGSCENIPGSYRCKCPNGYRLGNDGRTCIDIDECQQNVCPRHDDICLNIRGSYKCYTITCPPNYFRDPQHKGRCKRPQTLCDARDVQCILMPEQYTYHYITLVSNLPISNDNVQFFQINGPKWLIARAEFSMKVVNVNAPYGIERVNERFFKMVKPGHNTMQLFLVRSITGPQEIELKIEMHLFQGNVMTANVVSHIFIVVSEYSF</sequence>
<keyword evidence="9" id="KW-1015">Disulfide bond</keyword>
<keyword evidence="6" id="KW-0732">Signal</keyword>
<evidence type="ECO:0000256" key="7">
    <source>
        <dbReference type="ARBA" id="ARBA00022737"/>
    </source>
</evidence>
<protein>
    <submittedName>
        <fullName evidence="13">Fibulin-2-like</fullName>
    </submittedName>
</protein>
<dbReference type="FunFam" id="2.10.25.10:FF:000010">
    <property type="entry name" value="Pro-epidermal growth factor"/>
    <property type="match status" value="1"/>
</dbReference>
<comment type="caution">
    <text evidence="13">The sequence shown here is derived from an EMBL/GenBank/DDBJ whole genome shotgun (WGS) entry which is preliminary data.</text>
</comment>
<dbReference type="EMBL" id="QDEB01058508">
    <property type="protein sequence ID" value="RZC36825.1"/>
    <property type="molecule type" value="Genomic_DNA"/>
</dbReference>
<dbReference type="CDD" id="cd00054">
    <property type="entry name" value="EGF_CA"/>
    <property type="match status" value="5"/>
</dbReference>
<dbReference type="PANTHER" id="PTHR24050:SF28">
    <property type="entry name" value="UROMODULIN-LIKE"/>
    <property type="match status" value="1"/>
</dbReference>
<dbReference type="SMART" id="SM00179">
    <property type="entry name" value="EGF_CA"/>
    <property type="match status" value="15"/>
</dbReference>
<feature type="non-terminal residue" evidence="13">
    <location>
        <position position="1"/>
    </location>
</feature>
<evidence type="ECO:0000256" key="3">
    <source>
        <dbReference type="ARBA" id="ARBA00022525"/>
    </source>
</evidence>
<gene>
    <name evidence="13" type="ORF">BDFB_004276</name>
</gene>
<dbReference type="InterPro" id="IPR049883">
    <property type="entry name" value="NOTCH1_EGF-like"/>
</dbReference>
<dbReference type="SUPFAM" id="SSF57196">
    <property type="entry name" value="EGF/Laminin"/>
    <property type="match status" value="1"/>
</dbReference>
<keyword evidence="8" id="KW-0106">Calcium</keyword>
<dbReference type="FunFam" id="2.10.25.10:FF:000038">
    <property type="entry name" value="Fibrillin 2"/>
    <property type="match status" value="1"/>
</dbReference>
<dbReference type="Pfam" id="PF07645">
    <property type="entry name" value="EGF_CA"/>
    <property type="match status" value="9"/>
</dbReference>
<dbReference type="GO" id="GO:0005509">
    <property type="term" value="F:calcium ion binding"/>
    <property type="evidence" value="ECO:0007669"/>
    <property type="project" value="InterPro"/>
</dbReference>
<organism evidence="13 14">
    <name type="scientific">Asbolus verrucosus</name>
    <name type="common">Desert ironclad beetle</name>
    <dbReference type="NCBI Taxonomy" id="1661398"/>
    <lineage>
        <taxon>Eukaryota</taxon>
        <taxon>Metazoa</taxon>
        <taxon>Ecdysozoa</taxon>
        <taxon>Arthropoda</taxon>
        <taxon>Hexapoda</taxon>
        <taxon>Insecta</taxon>
        <taxon>Pterygota</taxon>
        <taxon>Neoptera</taxon>
        <taxon>Endopterygota</taxon>
        <taxon>Coleoptera</taxon>
        <taxon>Polyphaga</taxon>
        <taxon>Cucujiformia</taxon>
        <taxon>Tenebrionidae</taxon>
        <taxon>Pimeliinae</taxon>
        <taxon>Asbolus</taxon>
    </lineage>
</organism>
<comment type="caution">
    <text evidence="11">Lacks conserved residue(s) required for the propagation of feature annotation.</text>
</comment>
<dbReference type="STRING" id="1661398.A0A482VVE6"/>
<comment type="similarity">
    <text evidence="2">Belongs to the fibulin family.</text>
</comment>
<proteinExistence type="inferred from homology"/>
<evidence type="ECO:0000259" key="12">
    <source>
        <dbReference type="PROSITE" id="PS50026"/>
    </source>
</evidence>
<dbReference type="SUPFAM" id="SSF57184">
    <property type="entry name" value="Growth factor receptor domain"/>
    <property type="match status" value="5"/>
</dbReference>
<dbReference type="Pfam" id="PF12662">
    <property type="entry name" value="cEGF"/>
    <property type="match status" value="4"/>
</dbReference>
<dbReference type="InterPro" id="IPR018097">
    <property type="entry name" value="EGF_Ca-bd_CS"/>
</dbReference>
<dbReference type="InterPro" id="IPR000742">
    <property type="entry name" value="EGF"/>
</dbReference>
<keyword evidence="5 11" id="KW-0245">EGF-like domain</keyword>
<dbReference type="Proteomes" id="UP000292052">
    <property type="component" value="Unassembled WGS sequence"/>
</dbReference>
<keyword evidence="3" id="KW-0964">Secreted</keyword>
<evidence type="ECO:0000256" key="1">
    <source>
        <dbReference type="ARBA" id="ARBA00004498"/>
    </source>
</evidence>
<dbReference type="OrthoDB" id="10022113at2759"/>
<dbReference type="InterPro" id="IPR001881">
    <property type="entry name" value="EGF-like_Ca-bd_dom"/>
</dbReference>
<accession>A0A482VVE6</accession>
<keyword evidence="7" id="KW-0677">Repeat</keyword>
<feature type="domain" description="EGF-like" evidence="12">
    <location>
        <begin position="709"/>
        <end position="748"/>
    </location>
</feature>
<dbReference type="InterPro" id="IPR052235">
    <property type="entry name" value="Nephronectin_domain"/>
</dbReference>
<dbReference type="AlphaFoldDB" id="A0A482VVE6"/>
<feature type="domain" description="EGF-like" evidence="12">
    <location>
        <begin position="749"/>
        <end position="789"/>
    </location>
</feature>
<evidence type="ECO:0000256" key="9">
    <source>
        <dbReference type="ARBA" id="ARBA00023157"/>
    </source>
</evidence>
<evidence type="ECO:0000256" key="2">
    <source>
        <dbReference type="ARBA" id="ARBA00006127"/>
    </source>
</evidence>
<feature type="domain" description="EGF-like" evidence="12">
    <location>
        <begin position="444"/>
        <end position="482"/>
    </location>
</feature>
<dbReference type="InterPro" id="IPR026823">
    <property type="entry name" value="cEGF"/>
</dbReference>
<evidence type="ECO:0000256" key="6">
    <source>
        <dbReference type="ARBA" id="ARBA00022729"/>
    </source>
</evidence>
<dbReference type="PROSITE" id="PS01186">
    <property type="entry name" value="EGF_2"/>
    <property type="match status" value="5"/>
</dbReference>
<dbReference type="PANTHER" id="PTHR24050">
    <property type="entry name" value="PA14 DOMAIN-CONTAINING PROTEIN"/>
    <property type="match status" value="1"/>
</dbReference>
<evidence type="ECO:0000256" key="11">
    <source>
        <dbReference type="PROSITE-ProRule" id="PRU00076"/>
    </source>
</evidence>
<dbReference type="PROSITE" id="PS00010">
    <property type="entry name" value="ASX_HYDROXYL"/>
    <property type="match status" value="5"/>
</dbReference>
<dbReference type="InterPro" id="IPR000152">
    <property type="entry name" value="EGF-type_Asp/Asn_hydroxyl_site"/>
</dbReference>
<evidence type="ECO:0000256" key="10">
    <source>
        <dbReference type="ARBA" id="ARBA00023180"/>
    </source>
</evidence>
<dbReference type="FunFam" id="2.10.25.10:FF:000119">
    <property type="entry name" value="vitamin K-dependent protein S"/>
    <property type="match status" value="1"/>
</dbReference>
<keyword evidence="10" id="KW-0325">Glycoprotein</keyword>
<dbReference type="Pfam" id="PF22914">
    <property type="entry name" value="Fibulin_C"/>
    <property type="match status" value="1"/>
</dbReference>
<name>A0A482VVE6_ASBVE</name>
<dbReference type="SMART" id="SM00181">
    <property type="entry name" value="EGF"/>
    <property type="match status" value="12"/>
</dbReference>
<dbReference type="PROSITE" id="PS50026">
    <property type="entry name" value="EGF_3"/>
    <property type="match status" value="4"/>
</dbReference>
<evidence type="ECO:0000313" key="13">
    <source>
        <dbReference type="EMBL" id="RZC36825.1"/>
    </source>
</evidence>
<dbReference type="InterPro" id="IPR055088">
    <property type="entry name" value="Fibulin_C"/>
</dbReference>
<keyword evidence="14" id="KW-1185">Reference proteome</keyword>